<comment type="caution">
    <text evidence="1">The sequence shown here is derived from an EMBL/GenBank/DDBJ whole genome shotgun (WGS) entry which is preliminary data.</text>
</comment>
<sequence>MHPQLCPCRSASSQQPQHTLAPSDARPATYQLPRTPRSLCRCHKKTQRRRHRQPTQRRPPPSPAVPPPPQLYPGATAAAAAAAPVMPACSPASKKESVRRAHQHQSKKKGRGKISKGNGDSRKLGVLGR</sequence>
<reference evidence="1" key="1">
    <citation type="submission" date="2019-11" db="EMBL/GenBank/DDBJ databases">
        <title>Nori genome reveals adaptations in red seaweeds to the harsh intertidal environment.</title>
        <authorList>
            <person name="Wang D."/>
            <person name="Mao Y."/>
        </authorList>
    </citation>
    <scope>NUCLEOTIDE SEQUENCE</scope>
    <source>
        <tissue evidence="1">Gametophyte</tissue>
    </source>
</reference>
<gene>
    <name evidence="1" type="ORF">I4F81_002098</name>
</gene>
<proteinExistence type="predicted"/>
<protein>
    <submittedName>
        <fullName evidence="1">Uncharacterized protein</fullName>
    </submittedName>
</protein>
<name>A0ACC3BPH7_PYRYE</name>
<accession>A0ACC3BPH7</accession>
<organism evidence="1 2">
    <name type="scientific">Pyropia yezoensis</name>
    <name type="common">Susabi-nori</name>
    <name type="synonym">Porphyra yezoensis</name>
    <dbReference type="NCBI Taxonomy" id="2788"/>
    <lineage>
        <taxon>Eukaryota</taxon>
        <taxon>Rhodophyta</taxon>
        <taxon>Bangiophyceae</taxon>
        <taxon>Bangiales</taxon>
        <taxon>Bangiaceae</taxon>
        <taxon>Pyropia</taxon>
    </lineage>
</organism>
<keyword evidence="2" id="KW-1185">Reference proteome</keyword>
<dbReference type="Proteomes" id="UP000798662">
    <property type="component" value="Chromosome 1"/>
</dbReference>
<dbReference type="EMBL" id="CM020618">
    <property type="protein sequence ID" value="KAK1859503.1"/>
    <property type="molecule type" value="Genomic_DNA"/>
</dbReference>
<evidence type="ECO:0000313" key="2">
    <source>
        <dbReference type="Proteomes" id="UP000798662"/>
    </source>
</evidence>
<evidence type="ECO:0000313" key="1">
    <source>
        <dbReference type="EMBL" id="KAK1859503.1"/>
    </source>
</evidence>